<name>A0A6G0TBM6_APHGL</name>
<evidence type="ECO:0000313" key="4">
    <source>
        <dbReference type="Proteomes" id="UP000475862"/>
    </source>
</evidence>
<dbReference type="OrthoDB" id="6627657at2759"/>
<keyword evidence="4" id="KW-1185">Reference proteome</keyword>
<evidence type="ECO:0008006" key="5">
    <source>
        <dbReference type="Google" id="ProtNLM"/>
    </source>
</evidence>
<feature type="chain" id="PRO_5026233642" description="DUF4794 domain-containing protein" evidence="2">
    <location>
        <begin position="23"/>
        <end position="395"/>
    </location>
</feature>
<keyword evidence="2" id="KW-0732">Signal</keyword>
<feature type="region of interest" description="Disordered" evidence="1">
    <location>
        <begin position="178"/>
        <end position="223"/>
    </location>
</feature>
<dbReference type="EMBL" id="VYZN01000044">
    <property type="protein sequence ID" value="KAE9529705.1"/>
    <property type="molecule type" value="Genomic_DNA"/>
</dbReference>
<protein>
    <recommendedName>
        <fullName evidence="5">DUF4794 domain-containing protein</fullName>
    </recommendedName>
</protein>
<feature type="region of interest" description="Disordered" evidence="1">
    <location>
        <begin position="335"/>
        <end position="395"/>
    </location>
</feature>
<accession>A0A6G0TBM6</accession>
<feature type="region of interest" description="Disordered" evidence="1">
    <location>
        <begin position="86"/>
        <end position="123"/>
    </location>
</feature>
<feature type="compositionally biased region" description="Low complexity" evidence="1">
    <location>
        <begin position="178"/>
        <end position="221"/>
    </location>
</feature>
<feature type="signal peptide" evidence="2">
    <location>
        <begin position="1"/>
        <end position="22"/>
    </location>
</feature>
<gene>
    <name evidence="3" type="ORF">AGLY_011801</name>
</gene>
<evidence type="ECO:0000256" key="2">
    <source>
        <dbReference type="SAM" id="SignalP"/>
    </source>
</evidence>
<organism evidence="3 4">
    <name type="scientific">Aphis glycines</name>
    <name type="common">Soybean aphid</name>
    <dbReference type="NCBI Taxonomy" id="307491"/>
    <lineage>
        <taxon>Eukaryota</taxon>
        <taxon>Metazoa</taxon>
        <taxon>Ecdysozoa</taxon>
        <taxon>Arthropoda</taxon>
        <taxon>Hexapoda</taxon>
        <taxon>Insecta</taxon>
        <taxon>Pterygota</taxon>
        <taxon>Neoptera</taxon>
        <taxon>Paraneoptera</taxon>
        <taxon>Hemiptera</taxon>
        <taxon>Sternorrhyncha</taxon>
        <taxon>Aphidomorpha</taxon>
        <taxon>Aphidoidea</taxon>
        <taxon>Aphididae</taxon>
        <taxon>Aphidini</taxon>
        <taxon>Aphis</taxon>
        <taxon>Aphis</taxon>
    </lineage>
</organism>
<dbReference type="AlphaFoldDB" id="A0A6G0TBM6"/>
<proteinExistence type="predicted"/>
<evidence type="ECO:0000313" key="3">
    <source>
        <dbReference type="EMBL" id="KAE9529705.1"/>
    </source>
</evidence>
<sequence length="395" mass="44370">MNHYYWASSLLLFAVVLNSAVAFKIPGLSSGGNSGSINRSPPPPGNRAPTANAGGHRGPESEYMGPVFIIRELDKDKGEYDAFVTTGGIQEVRPPPMSDRSLPPQQQGKPSTVRDDEDSEHFGVLVTPETVRRLDRDEKLKASSINVTMSVLLSAASSRMPWLLVLHRKQYPHLFEYQQQQPSQSHHQYQAQQPQHQQQQHQQQQQQQQYQQQPQYLQPAQSEAVQADVIPGLQHPQVPQRRRYQTDRLRRSMLYAADDSRAPPMPFEHQLLSTMCYNFVRDYYSSEQSPPRLPIALADVSAVYGDDRRQPEPEQYGRYRQDVYLDADAYAAAATATGPSGRVQKSQPPPPSSPAQQSPPVATVATIRPEEEQQQQQQQQSDGVIVGMTIPKRVS</sequence>
<reference evidence="3 4" key="1">
    <citation type="submission" date="2019-08" db="EMBL/GenBank/DDBJ databases">
        <title>The genome of the soybean aphid Biotype 1, its phylome, world population structure and adaptation to the North American continent.</title>
        <authorList>
            <person name="Giordano R."/>
            <person name="Donthu R.K."/>
            <person name="Hernandez A.G."/>
            <person name="Wright C.L."/>
            <person name="Zimin A.V."/>
        </authorList>
    </citation>
    <scope>NUCLEOTIDE SEQUENCE [LARGE SCALE GENOMIC DNA]</scope>
    <source>
        <tissue evidence="3">Whole aphids</tissue>
    </source>
</reference>
<comment type="caution">
    <text evidence="3">The sequence shown here is derived from an EMBL/GenBank/DDBJ whole genome shotgun (WGS) entry which is preliminary data.</text>
</comment>
<evidence type="ECO:0000256" key="1">
    <source>
        <dbReference type="SAM" id="MobiDB-lite"/>
    </source>
</evidence>
<feature type="region of interest" description="Disordered" evidence="1">
    <location>
        <begin position="28"/>
        <end position="62"/>
    </location>
</feature>
<dbReference type="Proteomes" id="UP000475862">
    <property type="component" value="Unassembled WGS sequence"/>
</dbReference>